<accession>A0ABS5VY63</accession>
<sequence length="426" mass="49502">MMTLDQTDSKLFENATFMGVALYDKYLKSHSLQNARYGSLYDQFGPYLSAVELAESQIKLTKEFKELIMHIESHQLIKPLLGKSIGTEAGMAMLKSESFVIKSIRHYYENTIEVSSRTFQEHFIQVDKYLFDDTVPLSCWVLILNFEYEDSKIDFSETLRIRELSELELLKGRLKRDGVDNLNYSFAKENHSRFIVEKAIPFKKEVSTVSRVFSGSPRVDWKSISLEFRRVLNSLRILDHSDVRYNGIRHSEFKTFYPGGGSQSIHEAVPSIKSLEFLDLKKAHTKKLLHYHDLLVKKENDFKVPVNRLTYSIDRKELEDRLIDNIIGLEAIYRSSGSMHLGLRCGMTLEPKDKQKAKEIYLFVDQMRDLRNKVVHGSSLQKEGKDLNLENIQKLTGLLRASIQLKLEDESLFPSESKEWNELYFK</sequence>
<dbReference type="RefSeq" id="WP_254157594.1">
    <property type="nucleotide sequence ID" value="NZ_JAHESD010000101.1"/>
</dbReference>
<evidence type="ECO:0000313" key="1">
    <source>
        <dbReference type="EMBL" id="MBT1706347.1"/>
    </source>
</evidence>
<evidence type="ECO:0000313" key="2">
    <source>
        <dbReference type="Proteomes" id="UP000772618"/>
    </source>
</evidence>
<keyword evidence="2" id="KW-1185">Reference proteome</keyword>
<dbReference type="Proteomes" id="UP000772618">
    <property type="component" value="Unassembled WGS sequence"/>
</dbReference>
<protein>
    <recommendedName>
        <fullName evidence="3">Apea-like HEPN domain-containing protein</fullName>
    </recommendedName>
</protein>
<organism evidence="1 2">
    <name type="scientific">Chryseosolibacter indicus</name>
    <dbReference type="NCBI Taxonomy" id="2782351"/>
    <lineage>
        <taxon>Bacteria</taxon>
        <taxon>Pseudomonadati</taxon>
        <taxon>Bacteroidota</taxon>
        <taxon>Cytophagia</taxon>
        <taxon>Cytophagales</taxon>
        <taxon>Chryseotaleaceae</taxon>
        <taxon>Chryseosolibacter</taxon>
    </lineage>
</organism>
<gene>
    <name evidence="1" type="ORF">KK060_23920</name>
</gene>
<comment type="caution">
    <text evidence="1">The sequence shown here is derived from an EMBL/GenBank/DDBJ whole genome shotgun (WGS) entry which is preliminary data.</text>
</comment>
<evidence type="ECO:0008006" key="3">
    <source>
        <dbReference type="Google" id="ProtNLM"/>
    </source>
</evidence>
<proteinExistence type="predicted"/>
<name>A0ABS5VY63_9BACT</name>
<dbReference type="EMBL" id="JAHESD010000101">
    <property type="protein sequence ID" value="MBT1706347.1"/>
    <property type="molecule type" value="Genomic_DNA"/>
</dbReference>
<reference evidence="1 2" key="1">
    <citation type="submission" date="2021-05" db="EMBL/GenBank/DDBJ databases">
        <title>A Polyphasic approach of four new species of the genus Ohtaekwangia: Ohtaekwangia histidinii sp. nov., Ohtaekwangia cretensis sp. nov., Ohtaekwangia indiensis sp. nov., Ohtaekwangia reichenbachii sp. nov. from diverse environment.</title>
        <authorList>
            <person name="Octaviana S."/>
        </authorList>
    </citation>
    <scope>NUCLEOTIDE SEQUENCE [LARGE SCALE GENOMIC DNA]</scope>
    <source>
        <strain evidence="1 2">PWU20</strain>
    </source>
</reference>